<dbReference type="AlphaFoldDB" id="A0A502BQD5"/>
<dbReference type="Proteomes" id="UP000315388">
    <property type="component" value="Unassembled WGS sequence"/>
</dbReference>
<gene>
    <name evidence="1" type="ORF">FHY56_04545</name>
</gene>
<dbReference type="OrthoDB" id="8116829at2"/>
<reference evidence="1 2" key="1">
    <citation type="journal article" date="2003" name="Int. J. Syst. Evol. Microbiol.">
        <title>Towards a standardized format for the description of a novel species (of an established genus): Ochrobactrum gallinifaecis sp. nov.</title>
        <authorList>
            <person name="Kampfer P."/>
            <person name="Buczolits S."/>
            <person name="Albrecht A."/>
            <person name="Busse H.J."/>
            <person name="Stackebrandt E."/>
        </authorList>
    </citation>
    <scope>NUCLEOTIDE SEQUENCE [LARGE SCALE GENOMIC DNA]</scope>
    <source>
        <strain evidence="1 2">ISO 196</strain>
    </source>
</reference>
<evidence type="ECO:0000313" key="2">
    <source>
        <dbReference type="Proteomes" id="UP000315388"/>
    </source>
</evidence>
<proteinExistence type="predicted"/>
<name>A0A502BQD5_9HYPH</name>
<organism evidence="1 2">
    <name type="scientific">Brucella gallinifaecis</name>
    <dbReference type="NCBI Taxonomy" id="215590"/>
    <lineage>
        <taxon>Bacteria</taxon>
        <taxon>Pseudomonadati</taxon>
        <taxon>Pseudomonadota</taxon>
        <taxon>Alphaproteobacteria</taxon>
        <taxon>Hyphomicrobiales</taxon>
        <taxon>Brucellaceae</taxon>
        <taxon>Brucella/Ochrobactrum group</taxon>
        <taxon>Brucella</taxon>
    </lineage>
</organism>
<dbReference type="EMBL" id="VEWJ01000002">
    <property type="protein sequence ID" value="TPF76762.1"/>
    <property type="molecule type" value="Genomic_DNA"/>
</dbReference>
<evidence type="ECO:0000313" key="1">
    <source>
        <dbReference type="EMBL" id="TPF76762.1"/>
    </source>
</evidence>
<accession>A0A502BQD5</accession>
<dbReference type="RefSeq" id="WP_140903974.1">
    <property type="nucleotide sequence ID" value="NZ_JBHTMD010000020.1"/>
</dbReference>
<sequence length="80" mass="9272">MSLQCKTLRSECAAHSSFIPDWLRKSIRSAVAFHSAWAYQKQIAKSRRMLENLPEHIRHDIGWPCIEDRLPAPGQNSRNK</sequence>
<protein>
    <submittedName>
        <fullName evidence="1">DUF1127 domain-containing protein</fullName>
    </submittedName>
</protein>
<keyword evidence="2" id="KW-1185">Reference proteome</keyword>
<comment type="caution">
    <text evidence="1">The sequence shown here is derived from an EMBL/GenBank/DDBJ whole genome shotgun (WGS) entry which is preliminary data.</text>
</comment>